<dbReference type="SMART" id="SM00684">
    <property type="entry name" value="DM15"/>
    <property type="match status" value="3"/>
</dbReference>
<feature type="region of interest" description="Disordered" evidence="1">
    <location>
        <begin position="780"/>
        <end position="874"/>
    </location>
</feature>
<feature type="region of interest" description="Disordered" evidence="1">
    <location>
        <begin position="1"/>
        <end position="244"/>
    </location>
</feature>
<dbReference type="AlphaFoldDB" id="A0A8J2EI94"/>
<feature type="compositionally biased region" description="Basic residues" evidence="1">
    <location>
        <begin position="414"/>
        <end position="423"/>
    </location>
</feature>
<feature type="compositionally biased region" description="Basic and acidic residues" evidence="1">
    <location>
        <begin position="112"/>
        <end position="139"/>
    </location>
</feature>
<feature type="compositionally biased region" description="Polar residues" evidence="1">
    <location>
        <begin position="303"/>
        <end position="318"/>
    </location>
</feature>
<feature type="compositionally biased region" description="Basic and acidic residues" evidence="1">
    <location>
        <begin position="441"/>
        <end position="477"/>
    </location>
</feature>
<feature type="compositionally biased region" description="Basic and acidic residues" evidence="1">
    <location>
        <begin position="379"/>
        <end position="413"/>
    </location>
</feature>
<feature type="compositionally biased region" description="Basic residues" evidence="1">
    <location>
        <begin position="491"/>
        <end position="500"/>
    </location>
</feature>
<dbReference type="Pfam" id="PF21071">
    <property type="entry name" value="LARP1_HEAT"/>
    <property type="match status" value="1"/>
</dbReference>
<dbReference type="GO" id="GO:0048255">
    <property type="term" value="P:mRNA stabilization"/>
    <property type="evidence" value="ECO:0007669"/>
    <property type="project" value="InterPro"/>
</dbReference>
<dbReference type="Proteomes" id="UP000786811">
    <property type="component" value="Unassembled WGS sequence"/>
</dbReference>
<feature type="compositionally biased region" description="Basic and acidic residues" evidence="1">
    <location>
        <begin position="817"/>
        <end position="832"/>
    </location>
</feature>
<feature type="compositionally biased region" description="Low complexity" evidence="1">
    <location>
        <begin position="69"/>
        <end position="89"/>
    </location>
</feature>
<feature type="compositionally biased region" description="Basic and acidic residues" evidence="1">
    <location>
        <begin position="206"/>
        <end position="234"/>
    </location>
</feature>
<feature type="compositionally biased region" description="Basic and acidic residues" evidence="1">
    <location>
        <begin position="638"/>
        <end position="654"/>
    </location>
</feature>
<feature type="region of interest" description="Disordered" evidence="1">
    <location>
        <begin position="262"/>
        <end position="507"/>
    </location>
</feature>
<accession>A0A8J2EI94</accession>
<feature type="compositionally biased region" description="Acidic residues" evidence="1">
    <location>
        <begin position="655"/>
        <end position="668"/>
    </location>
</feature>
<feature type="compositionally biased region" description="Polar residues" evidence="1">
    <location>
        <begin position="140"/>
        <end position="151"/>
    </location>
</feature>
<protein>
    <submittedName>
        <fullName evidence="2">Similar to larp: La-related protein 1 (Drosophila melanogaster)</fullName>
    </submittedName>
</protein>
<evidence type="ECO:0000313" key="2">
    <source>
        <dbReference type="EMBL" id="CAG5076832.1"/>
    </source>
</evidence>
<feature type="compositionally biased region" description="Basic residues" evidence="1">
    <location>
        <begin position="833"/>
        <end position="842"/>
    </location>
</feature>
<dbReference type="OrthoDB" id="340227at2759"/>
<feature type="compositionally biased region" description="Polar residues" evidence="1">
    <location>
        <begin position="1"/>
        <end position="13"/>
    </location>
</feature>
<proteinExistence type="predicted"/>
<comment type="caution">
    <text evidence="2">The sequence shown here is derived from an EMBL/GenBank/DDBJ whole genome shotgun (WGS) entry which is preliminary data.</text>
</comment>
<organism evidence="2 3">
    <name type="scientific">Cotesia congregata</name>
    <name type="common">Parasitoid wasp</name>
    <name type="synonym">Apanteles congregatus</name>
    <dbReference type="NCBI Taxonomy" id="51543"/>
    <lineage>
        <taxon>Eukaryota</taxon>
        <taxon>Metazoa</taxon>
        <taxon>Ecdysozoa</taxon>
        <taxon>Arthropoda</taxon>
        <taxon>Hexapoda</taxon>
        <taxon>Insecta</taxon>
        <taxon>Pterygota</taxon>
        <taxon>Neoptera</taxon>
        <taxon>Endopterygota</taxon>
        <taxon>Hymenoptera</taxon>
        <taxon>Apocrita</taxon>
        <taxon>Ichneumonoidea</taxon>
        <taxon>Braconidae</taxon>
        <taxon>Microgastrinae</taxon>
        <taxon>Cotesia</taxon>
    </lineage>
</organism>
<evidence type="ECO:0000256" key="1">
    <source>
        <dbReference type="SAM" id="MobiDB-lite"/>
    </source>
</evidence>
<feature type="compositionally biased region" description="Polar residues" evidence="1">
    <location>
        <begin position="34"/>
        <end position="44"/>
    </location>
</feature>
<dbReference type="GO" id="GO:0000339">
    <property type="term" value="F:RNA cap binding"/>
    <property type="evidence" value="ECO:0007669"/>
    <property type="project" value="InterPro"/>
</dbReference>
<sequence length="1081" mass="123294">MATKVASSTQGSNDAHEGPGVSYASVVNPKSAGESLQQTPTANKECNKENIDQLHSAKERVPLQSQQPNNNNNNNNNSNHNNNNNNNNNVQRGGRSSHKNNGKRFNSYYGSKYERRYYGQDEREGKGRSENYQDKKDLSQQRNRVNQSQDRLASADGTADGDFQTVAPKSARRKEKFQEKFRDHHHLQRERHKPERSGNPRNRSAGSKERVHKEKERSGEHTAVKEVKEFKEDKEEVESGEAQPVKYVAAPLPAVNPWTKSSLAAPPAVSSPANPVSTPVSLPVQVQKEQTPVQVQREKRVLQPQQQGKIENASSQPTIVKAPRDRRKFNQKASDFTDIGDWPSLGAQGEKKAPVPVSKQNGGLVKPQPPQQQVTQPRSDSKARGSVSEEKGKENKMANHYQEDSDEHFDSDKNRKKVSKHKWVPLEIDIAKNRGKRERSPKHQRENSHRESNHSHREKNDEFNEESHRERDYERSSHHGYRSARGGSRSYRGRGRGRHSGRGDGHLMIAQPDMCSLITPLASEFCPAATPLSIIPTPPMPRVIQPVPRLSESESISSSSGETLNPCVPEFVPIIAVDNNKAMVNNLSESAQANSAEPETETKLPLNKNDTQTPQVNGDVEPSDNDVWKEVKRRVKQPPKDKLAEKNVKDHKEEEREELDFQFDEELDTPPPTGRHNAFSELSEDDEDYELSDRDINKLLIVTQTANIPSRLPKHDGHDRTGDWTTRVKMSQDLEQTINDGLYYYEEDLWTEDGQRYGSSSSIGSYKTVNLVSQEAFEKMAPKAPRKANPEVPPPPPPLFASDPDLSRSLPNQLSNLDDKRDRRGRRTERFRGSSRGRRGTAHRFYAVVKDETPIDPRTPRKRKTRHSNNPPVEHHVGWIMDVREHRPRTYSTGSSTGTSPIEGFLASSCGSQPSSLPAFQHPSHSMLKDNGFTQQVYHKYHSRCLKERSKLGIGQSQEMNTLFRFWSFFLRENFNRKMYEEFRSIAKEDAVEGYRYGLECLFRFYSYGLEKKFRPHLYKDFQTETMADYENGQLYGIEKFWAFMKYYKHAKELCVEPKLQEYLSKFKSIEDFRVVEVGAD</sequence>
<feature type="compositionally biased region" description="Low complexity" evidence="1">
    <location>
        <begin position="262"/>
        <end position="281"/>
    </location>
</feature>
<evidence type="ECO:0000313" key="3">
    <source>
        <dbReference type="Proteomes" id="UP000786811"/>
    </source>
</evidence>
<feature type="region of interest" description="Disordered" evidence="1">
    <location>
        <begin position="590"/>
        <end position="689"/>
    </location>
</feature>
<feature type="compositionally biased region" description="Basic and acidic residues" evidence="1">
    <location>
        <begin position="849"/>
        <end position="859"/>
    </location>
</feature>
<name>A0A8J2EI94_COTCN</name>
<keyword evidence="3" id="KW-1185">Reference proteome</keyword>
<feature type="compositionally biased region" description="Basic and acidic residues" evidence="1">
    <location>
        <begin position="45"/>
        <end position="61"/>
    </location>
</feature>
<dbReference type="InterPro" id="IPR006607">
    <property type="entry name" value="DM15"/>
</dbReference>
<gene>
    <name evidence="2" type="ORF">HICCMSTLAB_LOCUS2293</name>
</gene>
<reference evidence="2" key="1">
    <citation type="submission" date="2021-04" db="EMBL/GenBank/DDBJ databases">
        <authorList>
            <person name="Chebbi M.A.C M."/>
        </authorList>
    </citation>
    <scope>NUCLEOTIDE SEQUENCE</scope>
</reference>
<dbReference type="EMBL" id="CAJNRD030001117">
    <property type="protein sequence ID" value="CAG5076832.1"/>
    <property type="molecule type" value="Genomic_DNA"/>
</dbReference>